<dbReference type="Proteomes" id="UP000734854">
    <property type="component" value="Unassembled WGS sequence"/>
</dbReference>
<keyword evidence="1" id="KW-0472">Membrane</keyword>
<name>A0A8J5C885_ZINOF</name>
<dbReference type="InterPro" id="IPR036789">
    <property type="entry name" value="Ribosomal_uL6-like_a/b-dom_sf"/>
</dbReference>
<sequence>MLSFSVADSRGLFPEIILMLLSPVVPVSPRMSGLPCHFLLRGLKLTMDIPEGVTVKVNAKIVEVEGPRGKLTRDFKHLNLDFELIEGGKKLKVDAWGTATKCGWSMPTFPSMPPSLPTTAALRSRTSLGRKRSHAEAGKTFGFLMRDGYTFFAIDDDAGAGNAEMLAFLEHLREAYENAHRKGKIDGEVLNWVLRVGSGGKPRNGSKNDGALKIEALPGSPGGVISMSRSLSSRLTGQQRATKLWWRRVKIVAAVDVLLCLTMLAIWLVVCGVTCILISFHSRILIKVNVSHVIHDLSFGPKYPGIHNPLDGTAGILDDTSGTFKYYIKNTSFRLLFQRNTDTSLKKCCLQTSFLSQNTLCQCVTLIGHGQVNVSSILMYQLCKGISFCHGHGVLHRDLKPHNLLMDRKTMMLKVADLGLSRAFTIPLKKYMHEFTNLKYSRVEIDEVRTLLVENYDVRVCYREVIVSVFAVPQFREDYVLDGYRFWAVGDDELPYKKGVKL</sequence>
<dbReference type="PANTHER" id="PTHR47461:SF1">
    <property type="entry name" value="PHYTOLONGIN PHYL1.2"/>
    <property type="match status" value="1"/>
</dbReference>
<dbReference type="GO" id="GO:0005524">
    <property type="term" value="F:ATP binding"/>
    <property type="evidence" value="ECO:0007669"/>
    <property type="project" value="InterPro"/>
</dbReference>
<dbReference type="GO" id="GO:0006412">
    <property type="term" value="P:translation"/>
    <property type="evidence" value="ECO:0007669"/>
    <property type="project" value="InterPro"/>
</dbReference>
<dbReference type="PROSITE" id="PS00108">
    <property type="entry name" value="PROTEIN_KINASE_ST"/>
    <property type="match status" value="1"/>
</dbReference>
<evidence type="ECO:0000313" key="3">
    <source>
        <dbReference type="EMBL" id="KAG6470334.1"/>
    </source>
</evidence>
<dbReference type="Pfam" id="PF07970">
    <property type="entry name" value="COPIIcoated_ERV"/>
    <property type="match status" value="1"/>
</dbReference>
<dbReference type="InterPro" id="IPR000719">
    <property type="entry name" value="Prot_kinase_dom"/>
</dbReference>
<proteinExistence type="predicted"/>
<dbReference type="GO" id="GO:0004672">
    <property type="term" value="F:protein kinase activity"/>
    <property type="evidence" value="ECO:0007669"/>
    <property type="project" value="InterPro"/>
</dbReference>
<dbReference type="GO" id="GO:0019843">
    <property type="term" value="F:rRNA binding"/>
    <property type="evidence" value="ECO:0007669"/>
    <property type="project" value="InterPro"/>
</dbReference>
<dbReference type="Gene3D" id="1.10.510.10">
    <property type="entry name" value="Transferase(Phosphotransferase) domain 1"/>
    <property type="match status" value="1"/>
</dbReference>
<comment type="caution">
    <text evidence="3">The sequence shown here is derived from an EMBL/GenBank/DDBJ whole genome shotgun (WGS) entry which is preliminary data.</text>
</comment>
<keyword evidence="1" id="KW-0812">Transmembrane</keyword>
<dbReference type="GO" id="GO:0003735">
    <property type="term" value="F:structural constituent of ribosome"/>
    <property type="evidence" value="ECO:0007669"/>
    <property type="project" value="InterPro"/>
</dbReference>
<dbReference type="SMART" id="SM00220">
    <property type="entry name" value="S_TKc"/>
    <property type="match status" value="1"/>
</dbReference>
<organism evidence="3 4">
    <name type="scientific">Zingiber officinale</name>
    <name type="common">Ginger</name>
    <name type="synonym">Amomum zingiber</name>
    <dbReference type="NCBI Taxonomy" id="94328"/>
    <lineage>
        <taxon>Eukaryota</taxon>
        <taxon>Viridiplantae</taxon>
        <taxon>Streptophyta</taxon>
        <taxon>Embryophyta</taxon>
        <taxon>Tracheophyta</taxon>
        <taxon>Spermatophyta</taxon>
        <taxon>Magnoliopsida</taxon>
        <taxon>Liliopsida</taxon>
        <taxon>Zingiberales</taxon>
        <taxon>Zingiberaceae</taxon>
        <taxon>Zingiber</taxon>
    </lineage>
</organism>
<dbReference type="SUPFAM" id="SSF56112">
    <property type="entry name" value="Protein kinase-like (PK-like)"/>
    <property type="match status" value="1"/>
</dbReference>
<feature type="transmembrane region" description="Helical" evidence="1">
    <location>
        <begin position="251"/>
        <end position="280"/>
    </location>
</feature>
<dbReference type="InterPro" id="IPR008271">
    <property type="entry name" value="Ser/Thr_kinase_AS"/>
</dbReference>
<dbReference type="InterPro" id="IPR044783">
    <property type="entry name" value="PHYL"/>
</dbReference>
<keyword evidence="4" id="KW-1185">Reference proteome</keyword>
<gene>
    <name evidence="3" type="ORF">ZIOFF_071399</name>
</gene>
<dbReference type="GO" id="GO:0005840">
    <property type="term" value="C:ribosome"/>
    <property type="evidence" value="ECO:0007669"/>
    <property type="project" value="InterPro"/>
</dbReference>
<dbReference type="InterPro" id="IPR011009">
    <property type="entry name" value="Kinase-like_dom_sf"/>
</dbReference>
<protein>
    <recommendedName>
        <fullName evidence="2">Protein kinase domain-containing protein</fullName>
    </recommendedName>
</protein>
<reference evidence="3 4" key="1">
    <citation type="submission" date="2020-08" db="EMBL/GenBank/DDBJ databases">
        <title>Plant Genome Project.</title>
        <authorList>
            <person name="Zhang R.-G."/>
        </authorList>
    </citation>
    <scope>NUCLEOTIDE SEQUENCE [LARGE SCALE GENOMIC DNA]</scope>
    <source>
        <tissue evidence="3">Rhizome</tissue>
    </source>
</reference>
<dbReference type="Gene3D" id="3.30.200.20">
    <property type="entry name" value="Phosphorylase Kinase, domain 1"/>
    <property type="match status" value="1"/>
</dbReference>
<dbReference type="Gene3D" id="3.90.930.12">
    <property type="entry name" value="Ribosomal protein L6, alpha-beta domain"/>
    <property type="match status" value="1"/>
</dbReference>
<feature type="domain" description="Protein kinase" evidence="2">
    <location>
        <begin position="211"/>
        <end position="502"/>
    </location>
</feature>
<dbReference type="Pfam" id="PF00069">
    <property type="entry name" value="Pkinase"/>
    <property type="match status" value="1"/>
</dbReference>
<accession>A0A8J5C885</accession>
<dbReference type="EMBL" id="JACMSC010000021">
    <property type="protein sequence ID" value="KAG6470334.1"/>
    <property type="molecule type" value="Genomic_DNA"/>
</dbReference>
<dbReference type="PANTHER" id="PTHR47461">
    <property type="entry name" value="PHYTOLONGIN PHYL1.2"/>
    <property type="match status" value="1"/>
</dbReference>
<dbReference type="GO" id="GO:0016020">
    <property type="term" value="C:membrane"/>
    <property type="evidence" value="ECO:0007669"/>
    <property type="project" value="InterPro"/>
</dbReference>
<evidence type="ECO:0000259" key="2">
    <source>
        <dbReference type="PROSITE" id="PS50011"/>
    </source>
</evidence>
<dbReference type="SUPFAM" id="SSF56053">
    <property type="entry name" value="Ribosomal protein L6"/>
    <property type="match status" value="1"/>
</dbReference>
<keyword evidence="1" id="KW-1133">Transmembrane helix</keyword>
<dbReference type="PROSITE" id="PS50011">
    <property type="entry name" value="PROTEIN_KINASE_DOM"/>
    <property type="match status" value="1"/>
</dbReference>
<evidence type="ECO:0000313" key="4">
    <source>
        <dbReference type="Proteomes" id="UP000734854"/>
    </source>
</evidence>
<evidence type="ECO:0000256" key="1">
    <source>
        <dbReference type="SAM" id="Phobius"/>
    </source>
</evidence>
<dbReference type="AlphaFoldDB" id="A0A8J5C885"/>
<dbReference type="InterPro" id="IPR012936">
    <property type="entry name" value="Erv_C"/>
</dbReference>